<protein>
    <submittedName>
        <fullName evidence="2">Uncharacterized protein</fullName>
    </submittedName>
</protein>
<reference evidence="2" key="1">
    <citation type="submission" date="2021-01" db="EMBL/GenBank/DDBJ databases">
        <authorList>
            <person name="Corre E."/>
            <person name="Pelletier E."/>
            <person name="Niang G."/>
            <person name="Scheremetjew M."/>
            <person name="Finn R."/>
            <person name="Kale V."/>
            <person name="Holt S."/>
            <person name="Cochrane G."/>
            <person name="Meng A."/>
            <person name="Brown T."/>
            <person name="Cohen L."/>
        </authorList>
    </citation>
    <scope>NUCLEOTIDE SEQUENCE</scope>
    <source>
        <strain evidence="2">B650</strain>
    </source>
</reference>
<dbReference type="SUPFAM" id="SSF48403">
    <property type="entry name" value="Ankyrin repeat"/>
    <property type="match status" value="1"/>
</dbReference>
<dbReference type="PANTHER" id="PTHR24121">
    <property type="entry name" value="NO MECHANORECEPTOR POTENTIAL C, ISOFORM D-RELATED"/>
    <property type="match status" value="1"/>
</dbReference>
<dbReference type="Gene3D" id="1.25.40.20">
    <property type="entry name" value="Ankyrin repeat-containing domain"/>
    <property type="match status" value="1"/>
</dbReference>
<evidence type="ECO:0000256" key="1">
    <source>
        <dbReference type="SAM" id="MobiDB-lite"/>
    </source>
</evidence>
<dbReference type="AlphaFoldDB" id="A0A7S2KNF4"/>
<name>A0A7S2KNF4_9STRA</name>
<accession>A0A7S2KNF4</accession>
<dbReference type="EMBL" id="HBGY01016298">
    <property type="protein sequence ID" value="CAD9582060.1"/>
    <property type="molecule type" value="Transcribed_RNA"/>
</dbReference>
<proteinExistence type="predicted"/>
<dbReference type="InterPro" id="IPR036770">
    <property type="entry name" value="Ankyrin_rpt-contain_sf"/>
</dbReference>
<sequence>MSNACNHEEHYENDNNIKNKCNDNSLLYRFADAGGRNYPALHKAILYGRSSMQELRGMVEYDVKFQSSAACRTVMVSSMDDVCTDDDANNDDANNNEQHESQQMYHGETALHMLIYKALYATKPCMSYIQNSTCLLKELVQACPRALSVTDDKGDSPFMLILSCPHLHSGESDTVDFDSCIGSGNDDDRTLHTSSSFYREKQILDAMKVCFEINPSLARHKCVWRNNILHYALLSGRSVDFIRYILSLIPPEESVLGRNRRGEYPLHICAKTGEYKTTDVMMLLLYAAPEVAAIQDEQGLTPIHWAWIRHACGRPLKAGDFVPDNIYEILQEADASILASDDMMCFSSLTATLEILLQAAYFHCAHQFRPISWRMVHAAAAVCCPRTVLKLAIKLYPEQLCERDENGSTALALATSLPESKLWIFRGGLFGQPLPNVPEIVEEHPVSILVRDYPEACQKTDGSGRLPLHLAIENFHCQRSQKKKWAQIVSELLDVYPGSICVRDHQTGLYPFMLAAVDVKCYMTSKTAGYSKDESSSKSSDCANSESNECGDADASQEASVLSWISGRDLEMNFFSCGEEGNNASLDDWIDEVLEGESSASTEAAGCGDRGKSISTESMHTQSLSTMDDDVIVLGQVYELLLLWPSAAQCTSLV</sequence>
<gene>
    <name evidence="2" type="ORF">LDAN0321_LOCUS10549</name>
</gene>
<evidence type="ECO:0000313" key="2">
    <source>
        <dbReference type="EMBL" id="CAD9582060.1"/>
    </source>
</evidence>
<feature type="compositionally biased region" description="Low complexity" evidence="1">
    <location>
        <begin position="537"/>
        <end position="548"/>
    </location>
</feature>
<dbReference type="PANTHER" id="PTHR24121:SF23">
    <property type="entry name" value="NO MECHANORECEPTOR POTENTIAL C, ISOFORM H"/>
    <property type="match status" value="1"/>
</dbReference>
<feature type="region of interest" description="Disordered" evidence="1">
    <location>
        <begin position="529"/>
        <end position="554"/>
    </location>
</feature>
<organism evidence="2">
    <name type="scientific">Leptocylindrus danicus</name>
    <dbReference type="NCBI Taxonomy" id="163516"/>
    <lineage>
        <taxon>Eukaryota</taxon>
        <taxon>Sar</taxon>
        <taxon>Stramenopiles</taxon>
        <taxon>Ochrophyta</taxon>
        <taxon>Bacillariophyta</taxon>
        <taxon>Coscinodiscophyceae</taxon>
        <taxon>Chaetocerotophycidae</taxon>
        <taxon>Leptocylindrales</taxon>
        <taxon>Leptocylindraceae</taxon>
        <taxon>Leptocylindrus</taxon>
    </lineage>
</organism>